<dbReference type="Gene3D" id="3.30.200.60">
    <property type="entry name" value="Peptidase C65 Otubain, subdomain 1"/>
    <property type="match status" value="1"/>
</dbReference>
<dbReference type="GO" id="GO:0071108">
    <property type="term" value="P:protein K48-linked deubiquitination"/>
    <property type="evidence" value="ECO:0007669"/>
    <property type="project" value="TreeGrafter"/>
</dbReference>
<dbReference type="InterPro" id="IPR042467">
    <property type="entry name" value="Peptidase_C65_otubain_sub2"/>
</dbReference>
<gene>
    <name evidence="8" type="ORF">TrCOL_g8786</name>
</gene>
<protein>
    <recommendedName>
        <fullName evidence="2">ubiquitinyl hydrolase 1</fullName>
        <ecNumber evidence="2">3.4.19.12</ecNumber>
    </recommendedName>
</protein>
<dbReference type="PROSITE" id="PS50802">
    <property type="entry name" value="OTU"/>
    <property type="match status" value="1"/>
</dbReference>
<evidence type="ECO:0000256" key="5">
    <source>
        <dbReference type="ARBA" id="ARBA00022801"/>
    </source>
</evidence>
<evidence type="ECO:0000259" key="7">
    <source>
        <dbReference type="PROSITE" id="PS50802"/>
    </source>
</evidence>
<dbReference type="PANTHER" id="PTHR12931">
    <property type="entry name" value="UBIQUITIN THIOLESTERASE PROTEIN OTUB"/>
    <property type="match status" value="1"/>
</dbReference>
<evidence type="ECO:0000256" key="2">
    <source>
        <dbReference type="ARBA" id="ARBA00012759"/>
    </source>
</evidence>
<dbReference type="Gene3D" id="1.20.1300.20">
    <property type="entry name" value="Peptidase C65 Otubain, subdomain 2"/>
    <property type="match status" value="1"/>
</dbReference>
<evidence type="ECO:0000256" key="4">
    <source>
        <dbReference type="ARBA" id="ARBA00022786"/>
    </source>
</evidence>
<dbReference type="Proteomes" id="UP001165065">
    <property type="component" value="Unassembled WGS sequence"/>
</dbReference>
<evidence type="ECO:0000256" key="6">
    <source>
        <dbReference type="ARBA" id="ARBA00022807"/>
    </source>
</evidence>
<comment type="catalytic activity">
    <reaction evidence="1">
        <text>Thiol-dependent hydrolysis of ester, thioester, amide, peptide and isopeptide bonds formed by the C-terminal Gly of ubiquitin (a 76-residue protein attached to proteins as an intracellular targeting signal).</text>
        <dbReference type="EC" id="3.4.19.12"/>
    </reaction>
</comment>
<dbReference type="PANTHER" id="PTHR12931:SF15">
    <property type="entry name" value="UBIQUITIN THIOESTERASE OTUBAIN-LIKE"/>
    <property type="match status" value="1"/>
</dbReference>
<evidence type="ECO:0000256" key="3">
    <source>
        <dbReference type="ARBA" id="ARBA00022670"/>
    </source>
</evidence>
<organism evidence="8 9">
    <name type="scientific">Triparma columacea</name>
    <dbReference type="NCBI Taxonomy" id="722753"/>
    <lineage>
        <taxon>Eukaryota</taxon>
        <taxon>Sar</taxon>
        <taxon>Stramenopiles</taxon>
        <taxon>Ochrophyta</taxon>
        <taxon>Bolidophyceae</taxon>
        <taxon>Parmales</taxon>
        <taxon>Triparmaceae</taxon>
        <taxon>Triparma</taxon>
    </lineage>
</organism>
<sequence>MDEIESINEASSTPLVSQLYPISHLNTIFPPSSPFRPQISTLSSTFTSLRIIKGDGSCFYRAFLYAILTSLLTSPPSVLHRLTTYIKTSLSLLGDAGYSKDALEMFHDEFVELLEVTVKDCREKGGQEGMDGIHKVMTEEGGSAEYCCWYMRPLCSLQLKSDPKYSSFLPSSYSDISDFCKREVEPTGRECDQLQVIALAEAFEARVEVSYVDGHDKEGKVTKHTFGEGTDGLMVNVMYRPGHYDLLYP</sequence>
<dbReference type="GO" id="GO:0006508">
    <property type="term" value="P:proteolysis"/>
    <property type="evidence" value="ECO:0007669"/>
    <property type="project" value="UniProtKB-KW"/>
</dbReference>
<keyword evidence="9" id="KW-1185">Reference proteome</keyword>
<feature type="domain" description="OTU" evidence="7">
    <location>
        <begin position="47"/>
        <end position="249"/>
    </location>
</feature>
<dbReference type="InterPro" id="IPR042468">
    <property type="entry name" value="Peptidase_C65_otubain_sub1"/>
</dbReference>
<evidence type="ECO:0000313" key="9">
    <source>
        <dbReference type="Proteomes" id="UP001165065"/>
    </source>
</evidence>
<evidence type="ECO:0000256" key="1">
    <source>
        <dbReference type="ARBA" id="ARBA00000707"/>
    </source>
</evidence>
<keyword evidence="4" id="KW-0833">Ubl conjugation pathway</keyword>
<dbReference type="GO" id="GO:0043130">
    <property type="term" value="F:ubiquitin binding"/>
    <property type="evidence" value="ECO:0007669"/>
    <property type="project" value="TreeGrafter"/>
</dbReference>
<dbReference type="EC" id="3.4.19.12" evidence="2"/>
<comment type="caution">
    <text evidence="8">The sequence shown here is derived from an EMBL/GenBank/DDBJ whole genome shotgun (WGS) entry which is preliminary data.</text>
</comment>
<proteinExistence type="predicted"/>
<dbReference type="EMBL" id="BRYA01000245">
    <property type="protein sequence ID" value="GMI45382.1"/>
    <property type="molecule type" value="Genomic_DNA"/>
</dbReference>
<name>A0A9W7GH27_9STRA</name>
<evidence type="ECO:0000313" key="8">
    <source>
        <dbReference type="EMBL" id="GMI45382.1"/>
    </source>
</evidence>
<dbReference type="GO" id="GO:0004843">
    <property type="term" value="F:cysteine-type deubiquitinase activity"/>
    <property type="evidence" value="ECO:0007669"/>
    <property type="project" value="UniProtKB-EC"/>
</dbReference>
<keyword evidence="3" id="KW-0645">Protease</keyword>
<dbReference type="CDD" id="cd22749">
    <property type="entry name" value="Otubain_C65"/>
    <property type="match status" value="1"/>
</dbReference>
<keyword evidence="6" id="KW-0788">Thiol protease</keyword>
<reference evidence="9" key="1">
    <citation type="journal article" date="2023" name="Commun. Biol.">
        <title>Genome analysis of Parmales, the sister group of diatoms, reveals the evolutionary specialization of diatoms from phago-mixotrophs to photoautotrophs.</title>
        <authorList>
            <person name="Ban H."/>
            <person name="Sato S."/>
            <person name="Yoshikawa S."/>
            <person name="Yamada K."/>
            <person name="Nakamura Y."/>
            <person name="Ichinomiya M."/>
            <person name="Sato N."/>
            <person name="Blanc-Mathieu R."/>
            <person name="Endo H."/>
            <person name="Kuwata A."/>
            <person name="Ogata H."/>
        </authorList>
    </citation>
    <scope>NUCLEOTIDE SEQUENCE [LARGE SCALE GENOMIC DNA]</scope>
</reference>
<dbReference type="Pfam" id="PF10275">
    <property type="entry name" value="Peptidase_C65"/>
    <property type="match status" value="1"/>
</dbReference>
<dbReference type="InterPro" id="IPR003323">
    <property type="entry name" value="OTU_dom"/>
</dbReference>
<keyword evidence="5" id="KW-0378">Hydrolase</keyword>
<accession>A0A9W7GH27</accession>
<dbReference type="AlphaFoldDB" id="A0A9W7GH27"/>
<dbReference type="InterPro" id="IPR019400">
    <property type="entry name" value="Peptidase_C65_otubain"/>
</dbReference>
<dbReference type="GO" id="GO:0005634">
    <property type="term" value="C:nucleus"/>
    <property type="evidence" value="ECO:0007669"/>
    <property type="project" value="TreeGrafter"/>
</dbReference>
<dbReference type="OrthoDB" id="18915at2759"/>
<dbReference type="SUPFAM" id="SSF54001">
    <property type="entry name" value="Cysteine proteinases"/>
    <property type="match status" value="1"/>
</dbReference>
<dbReference type="InterPro" id="IPR038765">
    <property type="entry name" value="Papain-like_cys_pep_sf"/>
</dbReference>